<dbReference type="AlphaFoldDB" id="A0A1I4XGB0"/>
<dbReference type="InterPro" id="IPR008638">
    <property type="entry name" value="FhaB/CdiA-like_TPS"/>
</dbReference>
<proteinExistence type="predicted"/>
<dbReference type="Pfam" id="PF05594">
    <property type="entry name" value="Fil_haemagg"/>
    <property type="match status" value="6"/>
</dbReference>
<feature type="signal peptide" evidence="1">
    <location>
        <begin position="1"/>
        <end position="32"/>
    </location>
</feature>
<keyword evidence="4" id="KW-1185">Reference proteome</keyword>
<dbReference type="NCBIfam" id="TIGR01901">
    <property type="entry name" value="adhes_NPXG"/>
    <property type="match status" value="1"/>
</dbReference>
<dbReference type="Gene3D" id="2.160.20.10">
    <property type="entry name" value="Single-stranded right-handed beta-helix, Pectin lyase-like"/>
    <property type="match status" value="1"/>
</dbReference>
<reference evidence="4" key="1">
    <citation type="submission" date="2016-10" db="EMBL/GenBank/DDBJ databases">
        <authorList>
            <person name="Varghese N."/>
            <person name="Submissions S."/>
        </authorList>
    </citation>
    <scope>NUCLEOTIDE SEQUENCE [LARGE SCALE GENOMIC DNA]</scope>
    <source>
        <strain evidence="4">N6PO6</strain>
    </source>
</reference>
<evidence type="ECO:0000313" key="4">
    <source>
        <dbReference type="Proteomes" id="UP000242222"/>
    </source>
</evidence>
<dbReference type="SMART" id="SM00912">
    <property type="entry name" value="Haemagg_act"/>
    <property type="match status" value="1"/>
</dbReference>
<dbReference type="InterPro" id="IPR011050">
    <property type="entry name" value="Pectin_lyase_fold/virulence"/>
</dbReference>
<dbReference type="InterPro" id="IPR008619">
    <property type="entry name" value="Filamentous_hemagglutn_rpt"/>
</dbReference>
<organism evidence="3 4">
    <name type="scientific">Izhakiella capsodis</name>
    <dbReference type="NCBI Taxonomy" id="1367852"/>
    <lineage>
        <taxon>Bacteria</taxon>
        <taxon>Pseudomonadati</taxon>
        <taxon>Pseudomonadota</taxon>
        <taxon>Gammaproteobacteria</taxon>
        <taxon>Enterobacterales</taxon>
        <taxon>Erwiniaceae</taxon>
        <taxon>Izhakiella</taxon>
    </lineage>
</organism>
<evidence type="ECO:0000256" key="1">
    <source>
        <dbReference type="SAM" id="SignalP"/>
    </source>
</evidence>
<dbReference type="NCBIfam" id="TIGR01731">
    <property type="entry name" value="fil_hemag_20aa"/>
    <property type="match status" value="10"/>
</dbReference>
<gene>
    <name evidence="3" type="ORF">SAMN05216516_10493</name>
</gene>
<name>A0A1I4XGB0_9GAMM</name>
<dbReference type="InterPro" id="IPR012334">
    <property type="entry name" value="Pectin_lyas_fold"/>
</dbReference>
<feature type="domain" description="Filamentous haemagglutinin FhaB/tRNA nuclease CdiA-like TPS" evidence="2">
    <location>
        <begin position="45"/>
        <end position="165"/>
    </location>
</feature>
<protein>
    <submittedName>
        <fullName evidence="3">Filamentous hemagglutinin family N-terminal domain-containing protein</fullName>
    </submittedName>
</protein>
<accession>A0A1I4XGB0</accession>
<keyword evidence="1" id="KW-0732">Signal</keyword>
<dbReference type="Pfam" id="PF05860">
    <property type="entry name" value="TPS"/>
    <property type="match status" value="1"/>
</dbReference>
<dbReference type="Proteomes" id="UP000242222">
    <property type="component" value="Unassembled WGS sequence"/>
</dbReference>
<sequence length="1035" mass="105916">MMSKKKRTLDFNMKWHPVAASVLLALPFISQAADISMNNGSVASVNNVPVININQANAQGLSHNVYDKLNVDKNGVIFNNSIAEANSVLAGKIAGNSNLASGTAKVILNEVTSKNLTAINGTMEIAGAKADLIIANPNGITVNGGGTINAGKLTLTTGTPDIQNGQLAGYAVNGGAITLGQLNTTSPTEILARNVVVTDKVTTGDLNVVTGNNYVNAAGQVTGTVTATGSGSANSIDVAELGGMYANKINLVSTENGVGVRNLGVIAGGVNGVNIDANGQLVNNNARIESTGAVNIKTNGMLNNTTGVINSVGSIGLDTNKNGLVNTRAGNISTSGNLFINSGAIDNTDGKMAASGMLAVDTNSATFTNSGKGKAVGVEAGIVALKSGTLDNSNGQIKGGYVGLESTTMNNNSGLVDSLGNVEVTSTGDVDNTKGLLRSAAGYTKISAQGVVTNGSTKTADTASNDSLGIIAGKDVQILANSISNKGGQMASKGDVSLESSGAIDNDNGKIYTTGKAILKGDSLRNDDGGSIISKGGVNAALKGDITNYIGVIISEEGDIGLEANTLNNHGGLITGQNIDIKTNADLNNDTALIVANKTLKVDAINSIDNRNGNDFSDPFGFYFGMPQQIGGMIGKGGVSLTGNIIYNNNSRIVAENGPLSIQSKSSIDNTRALLMSGADSTLKTGWAFYNNYATTYAVGNITIDTPFMENDSDGSLIDNNATGIISADKNLTLNIVNNFTNNGIISSLGDAAVNVLNGVINNTNTLSSGKVLGVTALNGVENSKDISAKGDLIIDTQHYVTNNSNMVGKNVTITALDDLKNQGNIISSLAGNVIIKSPKGNVNNNNGKILSAGSVSITSNALSNDGGRIEADSDIGLIVDKSVTNNGSIKSNGALNFTILNGALYNLNDIYSGKELVINALSGIENSKDIVAGTDINLDTKKYVTNNQLGNILAENITINAGADIINRANLMSNQLLAVNTSGNIYNYLNLFSYSKVDVTAKNVTNNKGAVFGGLGGTKLTAGKLNNAGTVFGI</sequence>
<dbReference type="InterPro" id="IPR010069">
    <property type="entry name" value="CdiA_FHA1_rpt"/>
</dbReference>
<dbReference type="EMBL" id="FOVC01000004">
    <property type="protein sequence ID" value="SFN24299.1"/>
    <property type="molecule type" value="Genomic_DNA"/>
</dbReference>
<dbReference type="STRING" id="1367852.SAMN05216516_10493"/>
<dbReference type="SUPFAM" id="SSF51126">
    <property type="entry name" value="Pectin lyase-like"/>
    <property type="match status" value="1"/>
</dbReference>
<feature type="chain" id="PRO_5017342169" evidence="1">
    <location>
        <begin position="33"/>
        <end position="1035"/>
    </location>
</feature>
<evidence type="ECO:0000259" key="2">
    <source>
        <dbReference type="SMART" id="SM00912"/>
    </source>
</evidence>
<evidence type="ECO:0000313" key="3">
    <source>
        <dbReference type="EMBL" id="SFN24299.1"/>
    </source>
</evidence>